<dbReference type="AlphaFoldDB" id="A0A2H4ZPA2"/>
<gene>
    <name evidence="1" type="ORF">PLO_322</name>
</gene>
<dbReference type="Pfam" id="PF11832">
    <property type="entry name" value="DUF3352"/>
    <property type="match status" value="1"/>
</dbReference>
<proteinExistence type="predicted"/>
<sequence>MKARAFLLAMLATALTLLSFGLGSWWVILQSNVLRLEGQPLRLPVAARFIPRTAFMSFHLLTTPDRLVHYSRAVALPRQRSEAEQIVSNIRDEVFLLADLDYSSELEDWIGTETSLALFAPAIGNEDRGWLLILNSGQLRTTRRFLQRFWEARRVPTSDLTIKNYRGIGLISGYGSLPGQKSKLFATALIDKTTLLIASSPNILKEALEVSEVDELNQAHDPHVLESINKLENGVALLIAQPEAVGSQLKLPEQPNVNNNLPKLVAALTPINHQSMINSLMINSFLYFHDEFPISLRMKGTNFLQNLGGDVKALALVNGPNLLNNPKLAQDYPWLIAFINILDDTIVDYGGPFLSSIIKTTAEPFLWADTSRGWLLGTGINDQNSIELRDSFKKQGLVETSLVVDDLPTNAWTRVKVNQKASKSNNRLVDDYDVEASLAGARQELDNSVWWGQNVQVLQERKVNPRGGLSILTQLESLDTDQSNYNIVLTAEPAQTTIAKWKPWAWLQRLSNQQLTSKVQGIAISVVSDQELSKSNNIVNIKTSILFD</sequence>
<accession>A0A2H4ZPA2</accession>
<geneLocation type="plastid" evidence="1"/>
<reference evidence="1" key="1">
    <citation type="submission" date="2017-10" db="EMBL/GenBank/DDBJ databases">
        <title>Paulinella longichromatophora chromatophore genome.</title>
        <authorList>
            <person name="Lhee D."/>
            <person name="Yoon H.S."/>
        </authorList>
    </citation>
    <scope>NUCLEOTIDE SEQUENCE</scope>
</reference>
<evidence type="ECO:0008006" key="2">
    <source>
        <dbReference type="Google" id="ProtNLM"/>
    </source>
</evidence>
<name>A0A2H4ZPA2_9EUKA</name>
<evidence type="ECO:0000313" key="1">
    <source>
        <dbReference type="EMBL" id="AUG32319.1"/>
    </source>
</evidence>
<organism evidence="1">
    <name type="scientific">Paulinella longichromatophora</name>
    <dbReference type="NCBI Taxonomy" id="1708747"/>
    <lineage>
        <taxon>Eukaryota</taxon>
        <taxon>Sar</taxon>
        <taxon>Rhizaria</taxon>
        <taxon>Cercozoa</taxon>
        <taxon>Imbricatea</taxon>
        <taxon>Silicofilosea</taxon>
        <taxon>Euglyphida</taxon>
        <taxon>Paulinellidae</taxon>
        <taxon>Paulinella</taxon>
    </lineage>
</organism>
<dbReference type="InterPro" id="IPR021787">
    <property type="entry name" value="DUF3352"/>
</dbReference>
<dbReference type="EMBL" id="MG264610">
    <property type="protein sequence ID" value="AUG32319.1"/>
    <property type="molecule type" value="Genomic_DNA"/>
</dbReference>
<protein>
    <recommendedName>
        <fullName evidence="2">DUF3352 domain-containing protein</fullName>
    </recommendedName>
</protein>
<keyword evidence="1" id="KW-0934">Plastid</keyword>